<evidence type="ECO:0000256" key="3">
    <source>
        <dbReference type="ARBA" id="ARBA00020203"/>
    </source>
</evidence>
<comment type="subcellular location">
    <subcellularLocation>
        <location evidence="1 13">Nucleus</location>
        <location evidence="1 13">Nucleolus</location>
    </subcellularLocation>
</comment>
<evidence type="ECO:0000256" key="2">
    <source>
        <dbReference type="ARBA" id="ARBA00006301"/>
    </source>
</evidence>
<feature type="compositionally biased region" description="Basic residues" evidence="14">
    <location>
        <begin position="205"/>
        <end position="217"/>
    </location>
</feature>
<dbReference type="OrthoDB" id="10258825at2759"/>
<dbReference type="Gene3D" id="3.40.50.150">
    <property type="entry name" value="Vaccinia Virus protein VP39"/>
    <property type="match status" value="1"/>
</dbReference>
<dbReference type="FunFam" id="1.10.10.2150:FF:000001">
    <property type="entry name" value="Ribosomal RNA-processing protein 8"/>
    <property type="match status" value="1"/>
</dbReference>
<dbReference type="InterPro" id="IPR029063">
    <property type="entry name" value="SAM-dependent_MTases_sf"/>
</dbReference>
<feature type="compositionally biased region" description="Polar residues" evidence="14">
    <location>
        <begin position="222"/>
        <end position="236"/>
    </location>
</feature>
<dbReference type="GO" id="GO:0006364">
    <property type="term" value="P:rRNA processing"/>
    <property type="evidence" value="ECO:0007669"/>
    <property type="project" value="UniProtKB-UniRule"/>
</dbReference>
<evidence type="ECO:0000256" key="8">
    <source>
        <dbReference type="ARBA" id="ARBA00022691"/>
    </source>
</evidence>
<dbReference type="STRING" id="50429.A0A2B4RR07"/>
<keyword evidence="9" id="KW-0156">Chromatin regulator</keyword>
<dbReference type="InterPro" id="IPR007823">
    <property type="entry name" value="RRP8"/>
</dbReference>
<dbReference type="GO" id="GO:0032259">
    <property type="term" value="P:methylation"/>
    <property type="evidence" value="ECO:0007669"/>
    <property type="project" value="UniProtKB-KW"/>
</dbReference>
<dbReference type="Pfam" id="PF05148">
    <property type="entry name" value="Methyltransf_8"/>
    <property type="match status" value="1"/>
</dbReference>
<dbReference type="GO" id="GO:0000183">
    <property type="term" value="P:rDNA heterochromatin formation"/>
    <property type="evidence" value="ECO:0007669"/>
    <property type="project" value="TreeGrafter"/>
</dbReference>
<comment type="caution">
    <text evidence="15">The sequence shown here is derived from an EMBL/GenBank/DDBJ whole genome shotgun (WGS) entry which is preliminary data.</text>
</comment>
<evidence type="ECO:0000256" key="9">
    <source>
        <dbReference type="ARBA" id="ARBA00022853"/>
    </source>
</evidence>
<sequence length="507" mass="57831">MTEMQNYFEILEWESTSKEQDSLILHLFGGISSTNCKYHASVSNNVPLQNEMNTSESKKRKATESNDETGQLKKKRKKKKRDNNKFKIVQNQGFECRENEKSDATTLKEVDIATRSTGLMAKALEKEHSEKLNNHKSKKETKKIIMNQSKEEDSNEHKKKDKIKCVSDNRCYKSTDSTIQAAIDNKEIPSNLQTMEVVNQSESKKAKKKKQREKKKGHGCEDNSTITNSGQITLEANQKQKRRKKNQDMEQDHSIPYEEPVSEKNFENFKVTSKNIVPPSGLQSKSGIHEKMTKQLESSRFRWINEQLYTTTGKEAAEMFSKDPNLFDIYHRGFTNQVRLWPVNPVDKIIEWLKKRPVSEVVADFGCGEAAIAQSVANKVHSFDLVAKNKFITACDMAKVPLSPASVDVAVFCLSLMGTNLVDFLREAHRVLKPGGILKVAEVASRINDTSEFVKSLTRIGFKLQNEDSTNKMFVLFDFVKVQDNRKSVSASKLEGLRLKPCLYKKR</sequence>
<dbReference type="GO" id="GO:0005730">
    <property type="term" value="C:nucleolus"/>
    <property type="evidence" value="ECO:0007669"/>
    <property type="project" value="UniProtKB-SubCell"/>
</dbReference>
<evidence type="ECO:0000313" key="16">
    <source>
        <dbReference type="Proteomes" id="UP000225706"/>
    </source>
</evidence>
<evidence type="ECO:0000256" key="4">
    <source>
        <dbReference type="ARBA" id="ARBA00022491"/>
    </source>
</evidence>
<keyword evidence="16" id="KW-1185">Reference proteome</keyword>
<feature type="region of interest" description="Disordered" evidence="14">
    <location>
        <begin position="47"/>
        <end position="86"/>
    </location>
</feature>
<dbReference type="PANTHER" id="PTHR12787:SF0">
    <property type="entry name" value="RIBOSOMAL RNA-PROCESSING PROTEIN 8"/>
    <property type="match status" value="1"/>
</dbReference>
<dbReference type="AlphaFoldDB" id="A0A2B4RR07"/>
<dbReference type="InterPro" id="IPR042036">
    <property type="entry name" value="RRP8_N"/>
</dbReference>
<keyword evidence="10" id="KW-0805">Transcription regulation</keyword>
<evidence type="ECO:0000256" key="5">
    <source>
        <dbReference type="ARBA" id="ARBA00022552"/>
    </source>
</evidence>
<evidence type="ECO:0000256" key="6">
    <source>
        <dbReference type="ARBA" id="ARBA00022603"/>
    </source>
</evidence>
<keyword evidence="7 13" id="KW-0808">Transferase</keyword>
<dbReference type="EC" id="2.1.1.-" evidence="13"/>
<dbReference type="Proteomes" id="UP000225706">
    <property type="component" value="Unassembled WGS sequence"/>
</dbReference>
<keyword evidence="8 13" id="KW-0949">S-adenosyl-L-methionine</keyword>
<dbReference type="CDD" id="cd02440">
    <property type="entry name" value="AdoMet_MTases"/>
    <property type="match status" value="1"/>
</dbReference>
<dbReference type="GO" id="GO:0046015">
    <property type="term" value="P:regulation of transcription by glucose"/>
    <property type="evidence" value="ECO:0007669"/>
    <property type="project" value="TreeGrafter"/>
</dbReference>
<dbReference type="GO" id="GO:0008168">
    <property type="term" value="F:methyltransferase activity"/>
    <property type="evidence" value="ECO:0007669"/>
    <property type="project" value="UniProtKB-KW"/>
</dbReference>
<protein>
    <recommendedName>
        <fullName evidence="3 13">Ribosomal RNA-processing protein 8</fullName>
        <ecNumber evidence="13">2.1.1.-</ecNumber>
    </recommendedName>
</protein>
<comment type="similarity">
    <text evidence="2 13">Belongs to the methyltransferase superfamily. RRP8 family.</text>
</comment>
<dbReference type="GO" id="GO:0005677">
    <property type="term" value="C:chromatin silencing complex"/>
    <property type="evidence" value="ECO:0007669"/>
    <property type="project" value="TreeGrafter"/>
</dbReference>
<dbReference type="FunFam" id="3.40.50.150:FF:000068">
    <property type="entry name" value="Ribosomal RNA-processing protein 8"/>
    <property type="match status" value="1"/>
</dbReference>
<evidence type="ECO:0000313" key="15">
    <source>
        <dbReference type="EMBL" id="PFX19229.1"/>
    </source>
</evidence>
<dbReference type="GO" id="GO:0033553">
    <property type="term" value="C:rDNA heterochromatin"/>
    <property type="evidence" value="ECO:0007669"/>
    <property type="project" value="TreeGrafter"/>
</dbReference>
<name>A0A2B4RR07_STYPI</name>
<evidence type="ECO:0000256" key="12">
    <source>
        <dbReference type="ARBA" id="ARBA00023242"/>
    </source>
</evidence>
<keyword evidence="6 13" id="KW-0489">Methyltransferase</keyword>
<proteinExistence type="inferred from homology"/>
<feature type="compositionally biased region" description="Polar residues" evidence="14">
    <location>
        <begin position="192"/>
        <end position="201"/>
    </location>
</feature>
<feature type="compositionally biased region" description="Basic and acidic residues" evidence="14">
    <location>
        <begin position="246"/>
        <end position="256"/>
    </location>
</feature>
<keyword evidence="4" id="KW-0678">Repressor</keyword>
<evidence type="ECO:0000256" key="10">
    <source>
        <dbReference type="ARBA" id="ARBA00023015"/>
    </source>
</evidence>
<evidence type="ECO:0000256" key="13">
    <source>
        <dbReference type="RuleBase" id="RU365074"/>
    </source>
</evidence>
<dbReference type="GO" id="GO:0042149">
    <property type="term" value="P:cellular response to glucose starvation"/>
    <property type="evidence" value="ECO:0007669"/>
    <property type="project" value="TreeGrafter"/>
</dbReference>
<evidence type="ECO:0000256" key="1">
    <source>
        <dbReference type="ARBA" id="ARBA00004604"/>
    </source>
</evidence>
<keyword evidence="12 13" id="KW-0539">Nucleus</keyword>
<organism evidence="15 16">
    <name type="scientific">Stylophora pistillata</name>
    <name type="common">Smooth cauliflower coral</name>
    <dbReference type="NCBI Taxonomy" id="50429"/>
    <lineage>
        <taxon>Eukaryota</taxon>
        <taxon>Metazoa</taxon>
        <taxon>Cnidaria</taxon>
        <taxon>Anthozoa</taxon>
        <taxon>Hexacorallia</taxon>
        <taxon>Scleractinia</taxon>
        <taxon>Astrocoeniina</taxon>
        <taxon>Pocilloporidae</taxon>
        <taxon>Stylophora</taxon>
    </lineage>
</organism>
<evidence type="ECO:0000256" key="14">
    <source>
        <dbReference type="SAM" id="MobiDB-lite"/>
    </source>
</evidence>
<evidence type="ECO:0000256" key="7">
    <source>
        <dbReference type="ARBA" id="ARBA00022679"/>
    </source>
</evidence>
<keyword evidence="5 13" id="KW-0698">rRNA processing</keyword>
<reference evidence="16" key="1">
    <citation type="journal article" date="2017" name="bioRxiv">
        <title>Comparative analysis of the genomes of Stylophora pistillata and Acropora digitifera provides evidence for extensive differences between species of corals.</title>
        <authorList>
            <person name="Voolstra C.R."/>
            <person name="Li Y."/>
            <person name="Liew Y.J."/>
            <person name="Baumgarten S."/>
            <person name="Zoccola D."/>
            <person name="Flot J.-F."/>
            <person name="Tambutte S."/>
            <person name="Allemand D."/>
            <person name="Aranda M."/>
        </authorList>
    </citation>
    <scope>NUCLEOTIDE SEQUENCE [LARGE SCALE GENOMIC DNA]</scope>
</reference>
<dbReference type="SUPFAM" id="SSF53335">
    <property type="entry name" value="S-adenosyl-L-methionine-dependent methyltransferases"/>
    <property type="match status" value="1"/>
</dbReference>
<gene>
    <name evidence="15" type="primary">Rrp8</name>
    <name evidence="15" type="ORF">AWC38_SpisGene16350</name>
</gene>
<feature type="region of interest" description="Disordered" evidence="14">
    <location>
        <begin position="192"/>
        <end position="256"/>
    </location>
</feature>
<comment type="function">
    <text evidence="13">Probable methyltransferase required to silence rDNA.</text>
</comment>
<dbReference type="Gene3D" id="1.10.10.2150">
    <property type="entry name" value="Ribosomal RNA-processing protein 8, N-terminal domain"/>
    <property type="match status" value="1"/>
</dbReference>
<feature type="compositionally biased region" description="Basic residues" evidence="14">
    <location>
        <begin position="72"/>
        <end position="82"/>
    </location>
</feature>
<accession>A0A2B4RR07</accession>
<keyword evidence="11" id="KW-0804">Transcription</keyword>
<evidence type="ECO:0000256" key="11">
    <source>
        <dbReference type="ARBA" id="ARBA00023163"/>
    </source>
</evidence>
<dbReference type="EMBL" id="LSMT01000370">
    <property type="protein sequence ID" value="PFX19229.1"/>
    <property type="molecule type" value="Genomic_DNA"/>
</dbReference>
<dbReference type="PANTHER" id="PTHR12787">
    <property type="entry name" value="RIBOSOMAL RNA-PROCESSING PROTEIN 8"/>
    <property type="match status" value="1"/>
</dbReference>